<dbReference type="GeneTree" id="ENSGT00940000154259"/>
<dbReference type="PANTHER" id="PTHR46115">
    <property type="entry name" value="THIOREDOXIN-LIKE PROTEIN 1"/>
    <property type="match status" value="1"/>
</dbReference>
<proteinExistence type="predicted"/>
<dbReference type="AlphaFoldDB" id="A0AAY4CX93"/>
<dbReference type="PROSITE" id="PS00194">
    <property type="entry name" value="THIOREDOXIN_1"/>
    <property type="match status" value="1"/>
</dbReference>
<gene>
    <name evidence="7" type="primary">TXN</name>
</gene>
<sequence>MIIVIEDKDSFHKALQDAGNKLVVVDFTASWCGPCRMIAPVFKKLSEDIKDVVFLKVDVDDAQDVSAECEIRSMPTFQFYKNGKKIDEFSGANEESLFMEIMRKYDLQDFFSLFNQKYSESHFTIIV</sequence>
<evidence type="ECO:0000259" key="6">
    <source>
        <dbReference type="PROSITE" id="PS51352"/>
    </source>
</evidence>
<organism evidence="7 8">
    <name type="scientific">Denticeps clupeoides</name>
    <name type="common">denticle herring</name>
    <dbReference type="NCBI Taxonomy" id="299321"/>
    <lineage>
        <taxon>Eukaryota</taxon>
        <taxon>Metazoa</taxon>
        <taxon>Chordata</taxon>
        <taxon>Craniata</taxon>
        <taxon>Vertebrata</taxon>
        <taxon>Euteleostomi</taxon>
        <taxon>Actinopterygii</taxon>
        <taxon>Neopterygii</taxon>
        <taxon>Teleostei</taxon>
        <taxon>Clupei</taxon>
        <taxon>Clupeiformes</taxon>
        <taxon>Denticipitoidei</taxon>
        <taxon>Denticipitidae</taxon>
        <taxon>Denticeps</taxon>
    </lineage>
</organism>
<dbReference type="Pfam" id="PF00085">
    <property type="entry name" value="Thioredoxin"/>
    <property type="match status" value="1"/>
</dbReference>
<reference evidence="7" key="2">
    <citation type="submission" date="2025-08" db="UniProtKB">
        <authorList>
            <consortium name="Ensembl"/>
        </authorList>
    </citation>
    <scope>IDENTIFICATION</scope>
</reference>
<dbReference type="InterPro" id="IPR017937">
    <property type="entry name" value="Thioredoxin_CS"/>
</dbReference>
<keyword evidence="2" id="KW-0702">S-nitrosylation</keyword>
<evidence type="ECO:0000313" key="8">
    <source>
        <dbReference type="Proteomes" id="UP000694580"/>
    </source>
</evidence>
<dbReference type="CDD" id="cd02947">
    <property type="entry name" value="TRX_family"/>
    <property type="match status" value="1"/>
</dbReference>
<evidence type="ECO:0000256" key="5">
    <source>
        <dbReference type="ARBA" id="ARBA00023284"/>
    </source>
</evidence>
<dbReference type="Gene3D" id="3.40.30.10">
    <property type="entry name" value="Glutaredoxin"/>
    <property type="match status" value="1"/>
</dbReference>
<accession>A0AAY4CX93</accession>
<dbReference type="InterPro" id="IPR005746">
    <property type="entry name" value="Thioredoxin"/>
</dbReference>
<keyword evidence="3" id="KW-0249">Electron transport</keyword>
<name>A0AAY4CX93_9TELE</name>
<keyword evidence="4" id="KW-1015">Disulfide bond</keyword>
<keyword evidence="8" id="KW-1185">Reference proteome</keyword>
<evidence type="ECO:0000256" key="2">
    <source>
        <dbReference type="ARBA" id="ARBA00022799"/>
    </source>
</evidence>
<dbReference type="InterPro" id="IPR013766">
    <property type="entry name" value="Thioredoxin_domain"/>
</dbReference>
<reference evidence="7" key="3">
    <citation type="submission" date="2025-09" db="UniProtKB">
        <authorList>
            <consortium name="Ensembl"/>
        </authorList>
    </citation>
    <scope>IDENTIFICATION</scope>
</reference>
<dbReference type="Ensembl" id="ENSDCDT00010046367.1">
    <property type="protein sequence ID" value="ENSDCDP00010036876.1"/>
    <property type="gene ID" value="ENSDCDG00010024034.1"/>
</dbReference>
<dbReference type="SUPFAM" id="SSF52833">
    <property type="entry name" value="Thioredoxin-like"/>
    <property type="match status" value="1"/>
</dbReference>
<dbReference type="PROSITE" id="PS51352">
    <property type="entry name" value="THIOREDOXIN_2"/>
    <property type="match status" value="1"/>
</dbReference>
<evidence type="ECO:0000256" key="1">
    <source>
        <dbReference type="ARBA" id="ARBA00022448"/>
    </source>
</evidence>
<evidence type="ECO:0000313" key="7">
    <source>
        <dbReference type="Ensembl" id="ENSDCDP00010036876.1"/>
    </source>
</evidence>
<keyword evidence="1" id="KW-0813">Transport</keyword>
<evidence type="ECO:0000256" key="4">
    <source>
        <dbReference type="ARBA" id="ARBA00023157"/>
    </source>
</evidence>
<dbReference type="FunFam" id="3.40.30.10:FF:000104">
    <property type="entry name" value="Thioredoxin"/>
    <property type="match status" value="1"/>
</dbReference>
<reference evidence="7 8" key="1">
    <citation type="submission" date="2020-06" db="EMBL/GenBank/DDBJ databases">
        <authorList>
            <consortium name="Wellcome Sanger Institute Data Sharing"/>
        </authorList>
    </citation>
    <scope>NUCLEOTIDE SEQUENCE [LARGE SCALE GENOMIC DNA]</scope>
</reference>
<dbReference type="InterPro" id="IPR036249">
    <property type="entry name" value="Thioredoxin-like_sf"/>
</dbReference>
<dbReference type="PRINTS" id="PR00421">
    <property type="entry name" value="THIOREDOXIN"/>
</dbReference>
<dbReference type="GO" id="GO:0015035">
    <property type="term" value="F:protein-disulfide reductase activity"/>
    <property type="evidence" value="ECO:0007669"/>
    <property type="project" value="InterPro"/>
</dbReference>
<keyword evidence="5" id="KW-0676">Redox-active center</keyword>
<dbReference type="NCBIfam" id="TIGR01068">
    <property type="entry name" value="thioredoxin"/>
    <property type="match status" value="1"/>
</dbReference>
<feature type="domain" description="Thioredoxin" evidence="6">
    <location>
        <begin position="1"/>
        <end position="107"/>
    </location>
</feature>
<protein>
    <recommendedName>
        <fullName evidence="6">Thioredoxin domain-containing protein</fullName>
    </recommendedName>
</protein>
<dbReference type="Proteomes" id="UP000694580">
    <property type="component" value="Chromosome 1"/>
</dbReference>
<evidence type="ECO:0000256" key="3">
    <source>
        <dbReference type="ARBA" id="ARBA00022982"/>
    </source>
</evidence>